<protein>
    <submittedName>
        <fullName evidence="12">Sphingomyelin synthase-like domain-containing protein</fullName>
    </submittedName>
</protein>
<dbReference type="WBParaSite" id="PDA_v2.g28788.t1">
    <property type="protein sequence ID" value="PDA_v2.g28788.t1"/>
    <property type="gene ID" value="PDA_v2.g28788"/>
</dbReference>
<dbReference type="GO" id="GO:0033188">
    <property type="term" value="F:sphingomyelin synthase activity"/>
    <property type="evidence" value="ECO:0007669"/>
    <property type="project" value="TreeGrafter"/>
</dbReference>
<evidence type="ECO:0000256" key="8">
    <source>
        <dbReference type="ARBA" id="ARBA00023136"/>
    </source>
</evidence>
<dbReference type="GO" id="GO:0046513">
    <property type="term" value="P:ceramide biosynthetic process"/>
    <property type="evidence" value="ECO:0007669"/>
    <property type="project" value="TreeGrafter"/>
</dbReference>
<evidence type="ECO:0000256" key="4">
    <source>
        <dbReference type="ARBA" id="ARBA00022692"/>
    </source>
</evidence>
<evidence type="ECO:0000256" key="9">
    <source>
        <dbReference type="SAM" id="Phobius"/>
    </source>
</evidence>
<reference evidence="12" key="1">
    <citation type="submission" date="2022-11" db="UniProtKB">
        <authorList>
            <consortium name="WormBaseParasite"/>
        </authorList>
    </citation>
    <scope>IDENTIFICATION</scope>
</reference>
<dbReference type="GO" id="GO:0047493">
    <property type="term" value="F:ceramide cholinephosphotransferase activity"/>
    <property type="evidence" value="ECO:0007669"/>
    <property type="project" value="TreeGrafter"/>
</dbReference>
<feature type="transmembrane region" description="Helical" evidence="9">
    <location>
        <begin position="172"/>
        <end position="191"/>
    </location>
</feature>
<dbReference type="GO" id="GO:0000139">
    <property type="term" value="C:Golgi membrane"/>
    <property type="evidence" value="ECO:0007669"/>
    <property type="project" value="TreeGrafter"/>
</dbReference>
<dbReference type="GO" id="GO:0005886">
    <property type="term" value="C:plasma membrane"/>
    <property type="evidence" value="ECO:0007669"/>
    <property type="project" value="TreeGrafter"/>
</dbReference>
<dbReference type="AlphaFoldDB" id="A0A914QH08"/>
<dbReference type="InterPro" id="IPR045221">
    <property type="entry name" value="Sphingomyelin_synth-like"/>
</dbReference>
<evidence type="ECO:0000256" key="2">
    <source>
        <dbReference type="ARBA" id="ARBA00005441"/>
    </source>
</evidence>
<dbReference type="Proteomes" id="UP000887578">
    <property type="component" value="Unplaced"/>
</dbReference>
<dbReference type="PANTHER" id="PTHR21290:SF4">
    <property type="entry name" value="SPHINGOMYELIN SYNTHASE-RELATED 2"/>
    <property type="match status" value="1"/>
</dbReference>
<keyword evidence="6 9" id="KW-1133">Transmembrane helix</keyword>
<evidence type="ECO:0000256" key="7">
    <source>
        <dbReference type="ARBA" id="ARBA00023098"/>
    </source>
</evidence>
<evidence type="ECO:0000256" key="3">
    <source>
        <dbReference type="ARBA" id="ARBA00022679"/>
    </source>
</evidence>
<evidence type="ECO:0000259" key="10">
    <source>
        <dbReference type="Pfam" id="PF14360"/>
    </source>
</evidence>
<comment type="subcellular location">
    <subcellularLocation>
        <location evidence="1">Membrane</location>
        <topology evidence="1">Multi-pass membrane protein</topology>
    </subcellularLocation>
</comment>
<keyword evidence="11" id="KW-1185">Reference proteome</keyword>
<dbReference type="Pfam" id="PF14360">
    <property type="entry name" value="PAP2_C"/>
    <property type="match status" value="1"/>
</dbReference>
<dbReference type="PANTHER" id="PTHR21290">
    <property type="entry name" value="SPHINGOMYELIN SYNTHETASE"/>
    <property type="match status" value="1"/>
</dbReference>
<proteinExistence type="inferred from homology"/>
<evidence type="ECO:0000256" key="5">
    <source>
        <dbReference type="ARBA" id="ARBA00022919"/>
    </source>
</evidence>
<sequence>MDKRLQLRFMGLAWFLNELALAYIHDRVPRSIDPLPDLWFQWFPEIRGAIQITEYIMLFMTINALAIVICHQHRWIVARRVFFCVGLAYTFRAICISLLQVPVPSVNTYCAPKGDGTFSSVMERVRRTFWSAGIEQLRPRELCGDLIVSGHTLTLFITMMTFRHYAPKRLTYLGYFYNVLAFVALICILLARKHYSIDIFLGYFVSTRIFWSYHSLANSFHQGDIDQNPLSQSWWTFAVRYFESDAPPPNLFLNVLEWPSSCPSKFRRRFSM</sequence>
<keyword evidence="4 9" id="KW-0812">Transmembrane</keyword>
<feature type="transmembrane region" description="Helical" evidence="9">
    <location>
        <begin position="81"/>
        <end position="99"/>
    </location>
</feature>
<feature type="transmembrane region" description="Helical" evidence="9">
    <location>
        <begin position="46"/>
        <end position="69"/>
    </location>
</feature>
<organism evidence="11 12">
    <name type="scientific">Panagrolaimus davidi</name>
    <dbReference type="NCBI Taxonomy" id="227884"/>
    <lineage>
        <taxon>Eukaryota</taxon>
        <taxon>Metazoa</taxon>
        <taxon>Ecdysozoa</taxon>
        <taxon>Nematoda</taxon>
        <taxon>Chromadorea</taxon>
        <taxon>Rhabditida</taxon>
        <taxon>Tylenchina</taxon>
        <taxon>Panagrolaimomorpha</taxon>
        <taxon>Panagrolaimoidea</taxon>
        <taxon>Panagrolaimidae</taxon>
        <taxon>Panagrolaimus</taxon>
    </lineage>
</organism>
<keyword evidence="5" id="KW-0746">Sphingolipid metabolism</keyword>
<keyword evidence="8 9" id="KW-0472">Membrane</keyword>
<feature type="domain" description="Sphingomyelin synthase-like" evidence="10">
    <location>
        <begin position="143"/>
        <end position="215"/>
    </location>
</feature>
<dbReference type="GO" id="GO:0006686">
    <property type="term" value="P:sphingomyelin biosynthetic process"/>
    <property type="evidence" value="ECO:0007669"/>
    <property type="project" value="TreeGrafter"/>
</dbReference>
<keyword evidence="7" id="KW-0443">Lipid metabolism</keyword>
<name>A0A914QH08_9BILA</name>
<dbReference type="InterPro" id="IPR025749">
    <property type="entry name" value="Sphingomyelin_synth-like_dom"/>
</dbReference>
<evidence type="ECO:0000313" key="11">
    <source>
        <dbReference type="Proteomes" id="UP000887578"/>
    </source>
</evidence>
<accession>A0A914QH08</accession>
<evidence type="ECO:0000313" key="12">
    <source>
        <dbReference type="WBParaSite" id="PDA_v2.g28788.t1"/>
    </source>
</evidence>
<keyword evidence="3" id="KW-0808">Transferase</keyword>
<comment type="similarity">
    <text evidence="2">Belongs to the sphingomyelin synthase family.</text>
</comment>
<evidence type="ECO:0000256" key="1">
    <source>
        <dbReference type="ARBA" id="ARBA00004141"/>
    </source>
</evidence>
<dbReference type="GO" id="GO:0005789">
    <property type="term" value="C:endoplasmic reticulum membrane"/>
    <property type="evidence" value="ECO:0007669"/>
    <property type="project" value="TreeGrafter"/>
</dbReference>
<evidence type="ECO:0000256" key="6">
    <source>
        <dbReference type="ARBA" id="ARBA00022989"/>
    </source>
</evidence>